<accession>A0A382MC63</accession>
<protein>
    <submittedName>
        <fullName evidence="1">Uncharacterized protein</fullName>
    </submittedName>
</protein>
<evidence type="ECO:0000313" key="1">
    <source>
        <dbReference type="EMBL" id="SVC46459.1"/>
    </source>
</evidence>
<dbReference type="InterPro" id="IPR011990">
    <property type="entry name" value="TPR-like_helical_dom_sf"/>
</dbReference>
<reference evidence="1" key="1">
    <citation type="submission" date="2018-05" db="EMBL/GenBank/DDBJ databases">
        <authorList>
            <person name="Lanie J.A."/>
            <person name="Ng W.-L."/>
            <person name="Kazmierczak K.M."/>
            <person name="Andrzejewski T.M."/>
            <person name="Davidsen T.M."/>
            <person name="Wayne K.J."/>
            <person name="Tettelin H."/>
            <person name="Glass J.I."/>
            <person name="Rusch D."/>
            <person name="Podicherti R."/>
            <person name="Tsui H.-C.T."/>
            <person name="Winkler M.E."/>
        </authorList>
    </citation>
    <scope>NUCLEOTIDE SEQUENCE</scope>
</reference>
<dbReference type="EMBL" id="UINC01092675">
    <property type="protein sequence ID" value="SVC46459.1"/>
    <property type="molecule type" value="Genomic_DNA"/>
</dbReference>
<sequence>VGKNKTSILLASMCCLVVPVSVNACPDLSSYYPDIDEEWGDVEQALAPLLSQCSDSSEYFALLGTAQLRRSDLARALESLELALLLDPENGSALVDYAEVLFQQGQVLTALEINQQLLSRDDLPAGLEDSLRDRQRRWRRFTNQTTFEASVLGGYDDNLNSAPVARELALTLSGESVLLQVSPEFQPASGAYLNLALGGANSVVRPETATLFSGQIRGRFSENSEHDLVQASTRFALAQ</sequence>
<organism evidence="1">
    <name type="scientific">marine metagenome</name>
    <dbReference type="NCBI Taxonomy" id="408172"/>
    <lineage>
        <taxon>unclassified sequences</taxon>
        <taxon>metagenomes</taxon>
        <taxon>ecological metagenomes</taxon>
    </lineage>
</organism>
<dbReference type="InterPro" id="IPR019734">
    <property type="entry name" value="TPR_rpt"/>
</dbReference>
<dbReference type="Pfam" id="PF14559">
    <property type="entry name" value="TPR_19"/>
    <property type="match status" value="1"/>
</dbReference>
<feature type="non-terminal residue" evidence="1">
    <location>
        <position position="1"/>
    </location>
</feature>
<dbReference type="PROSITE" id="PS50005">
    <property type="entry name" value="TPR"/>
    <property type="match status" value="1"/>
</dbReference>
<dbReference type="SUPFAM" id="SSF48452">
    <property type="entry name" value="TPR-like"/>
    <property type="match status" value="1"/>
</dbReference>
<proteinExistence type="predicted"/>
<dbReference type="AlphaFoldDB" id="A0A382MC63"/>
<name>A0A382MC63_9ZZZZ</name>
<gene>
    <name evidence="1" type="ORF">METZ01_LOCUS299313</name>
</gene>
<feature type="non-terminal residue" evidence="1">
    <location>
        <position position="239"/>
    </location>
</feature>
<dbReference type="Gene3D" id="1.25.40.10">
    <property type="entry name" value="Tetratricopeptide repeat domain"/>
    <property type="match status" value="1"/>
</dbReference>